<comment type="caution">
    <text evidence="8">The sequence shown here is derived from an EMBL/GenBank/DDBJ whole genome shotgun (WGS) entry which is preliminary data.</text>
</comment>
<keyword evidence="4 7" id="KW-0812">Transmembrane</keyword>
<keyword evidence="5 7" id="KW-1133">Transmembrane helix</keyword>
<comment type="subcellular location">
    <subcellularLocation>
        <location evidence="1">Cell membrane</location>
        <topology evidence="1">Multi-pass membrane protein</topology>
    </subcellularLocation>
</comment>
<evidence type="ECO:0000256" key="6">
    <source>
        <dbReference type="ARBA" id="ARBA00023136"/>
    </source>
</evidence>
<feature type="transmembrane region" description="Helical" evidence="7">
    <location>
        <begin position="145"/>
        <end position="165"/>
    </location>
</feature>
<dbReference type="InterPro" id="IPR001123">
    <property type="entry name" value="LeuE-type"/>
</dbReference>
<evidence type="ECO:0000256" key="1">
    <source>
        <dbReference type="ARBA" id="ARBA00004651"/>
    </source>
</evidence>
<organism evidence="8 9">
    <name type="scientific">Sphingomonas tagetis</name>
    <dbReference type="NCBI Taxonomy" id="2949092"/>
    <lineage>
        <taxon>Bacteria</taxon>
        <taxon>Pseudomonadati</taxon>
        <taxon>Pseudomonadota</taxon>
        <taxon>Alphaproteobacteria</taxon>
        <taxon>Sphingomonadales</taxon>
        <taxon>Sphingomonadaceae</taxon>
        <taxon>Sphingomonas</taxon>
    </lineage>
</organism>
<evidence type="ECO:0000313" key="8">
    <source>
        <dbReference type="EMBL" id="MCP3732340.1"/>
    </source>
</evidence>
<feature type="transmembrane region" description="Helical" evidence="7">
    <location>
        <begin position="112"/>
        <end position="139"/>
    </location>
</feature>
<evidence type="ECO:0000256" key="5">
    <source>
        <dbReference type="ARBA" id="ARBA00022989"/>
    </source>
</evidence>
<dbReference type="PANTHER" id="PTHR30086:SF14">
    <property type="entry name" value="HOMOSERINE_HOMOSERINE LACTONE EFFLUX PROTEIN"/>
    <property type="match status" value="1"/>
</dbReference>
<dbReference type="Pfam" id="PF01810">
    <property type="entry name" value="LysE"/>
    <property type="match status" value="1"/>
</dbReference>
<dbReference type="GO" id="GO:0005886">
    <property type="term" value="C:plasma membrane"/>
    <property type="evidence" value="ECO:0007669"/>
    <property type="project" value="UniProtKB-SubCell"/>
</dbReference>
<evidence type="ECO:0000256" key="3">
    <source>
        <dbReference type="ARBA" id="ARBA00022475"/>
    </source>
</evidence>
<name>A0A9X2KN05_9SPHN</name>
<evidence type="ECO:0000256" key="4">
    <source>
        <dbReference type="ARBA" id="ARBA00022692"/>
    </source>
</evidence>
<keyword evidence="9" id="KW-1185">Reference proteome</keyword>
<evidence type="ECO:0000313" key="9">
    <source>
        <dbReference type="Proteomes" id="UP001139451"/>
    </source>
</evidence>
<gene>
    <name evidence="8" type="ORF">M9978_18115</name>
</gene>
<dbReference type="Proteomes" id="UP001139451">
    <property type="component" value="Unassembled WGS sequence"/>
</dbReference>
<dbReference type="GO" id="GO:0042970">
    <property type="term" value="F:homoserine transmembrane transporter activity"/>
    <property type="evidence" value="ECO:0007669"/>
    <property type="project" value="TreeGrafter"/>
</dbReference>
<reference evidence="8" key="1">
    <citation type="submission" date="2022-05" db="EMBL/GenBank/DDBJ databases">
        <title>Sphingomonas sp. strain MG17 Genome sequencing and assembly.</title>
        <authorList>
            <person name="Kim I."/>
        </authorList>
    </citation>
    <scope>NUCLEOTIDE SEQUENCE</scope>
    <source>
        <strain evidence="8">MG17</strain>
    </source>
</reference>
<protein>
    <submittedName>
        <fullName evidence="8">LysE family translocator</fullName>
    </submittedName>
</protein>
<comment type="similarity">
    <text evidence="2">Belongs to the Rht family.</text>
</comment>
<dbReference type="AlphaFoldDB" id="A0A9X2KN05"/>
<feature type="transmembrane region" description="Helical" evidence="7">
    <location>
        <begin position="6"/>
        <end position="29"/>
    </location>
</feature>
<proteinExistence type="inferred from homology"/>
<sequence>MTLQTWWLYVTAVFLISATPGPNMLHVMVQSIHHGARRSTASMAGLMTANLVCLIASAAGLGALLKASPLLFDVLRYAGVGYLVWLGVKAWRAPVGGGEDAGRPPHTPSLPAMFAAALGTGFANPKLIVFAAALFPQFIDTSAPFAPQLAVLIVSFTAIETFWFMAYALGGRSLAAWLAPANRQRIFNRVTGAMFVGFGAALLGSRV</sequence>
<evidence type="ECO:0000256" key="7">
    <source>
        <dbReference type="SAM" id="Phobius"/>
    </source>
</evidence>
<dbReference type="RefSeq" id="WP_254295700.1">
    <property type="nucleotide sequence ID" value="NZ_JAMLDX010000017.1"/>
</dbReference>
<feature type="transmembrane region" description="Helical" evidence="7">
    <location>
        <begin position="186"/>
        <end position="204"/>
    </location>
</feature>
<accession>A0A9X2KN05</accession>
<keyword evidence="6 7" id="KW-0472">Membrane</keyword>
<feature type="transmembrane region" description="Helical" evidence="7">
    <location>
        <begin position="41"/>
        <end position="62"/>
    </location>
</feature>
<dbReference type="PANTHER" id="PTHR30086">
    <property type="entry name" value="ARGININE EXPORTER PROTEIN ARGO"/>
    <property type="match status" value="1"/>
</dbReference>
<dbReference type="EMBL" id="JAMLDX010000017">
    <property type="protein sequence ID" value="MCP3732340.1"/>
    <property type="molecule type" value="Genomic_DNA"/>
</dbReference>
<evidence type="ECO:0000256" key="2">
    <source>
        <dbReference type="ARBA" id="ARBA00007928"/>
    </source>
</evidence>
<dbReference type="PIRSF" id="PIRSF006324">
    <property type="entry name" value="LeuE"/>
    <property type="match status" value="1"/>
</dbReference>
<keyword evidence="3" id="KW-1003">Cell membrane</keyword>